<comment type="similarity">
    <text evidence="1 2">Belongs to the cytochrome P450 family.</text>
</comment>
<evidence type="ECO:0000313" key="5">
    <source>
        <dbReference type="Proteomes" id="UP001296706"/>
    </source>
</evidence>
<keyword evidence="2" id="KW-0349">Heme</keyword>
<feature type="region of interest" description="Disordered" evidence="3">
    <location>
        <begin position="67"/>
        <end position="96"/>
    </location>
</feature>
<comment type="caution">
    <text evidence="4">The sequence shown here is derived from an EMBL/GenBank/DDBJ whole genome shotgun (WGS) entry which is preliminary data.</text>
</comment>
<dbReference type="InterPro" id="IPR017972">
    <property type="entry name" value="Cyt_P450_CS"/>
</dbReference>
<dbReference type="Pfam" id="PF00067">
    <property type="entry name" value="p450"/>
    <property type="match status" value="1"/>
</dbReference>
<proteinExistence type="inferred from homology"/>
<sequence>MISAQSTTATATAPGRLFEQILDPASRPNPYPLYAQLREQPVTVQDDGSYVVSTYAEISRLLHDPRISSDERKSARGAGALAASGRLNSGGEPRNPAFIFLDPPEHDRLRRLVMRHFTPTRIGGMHQRIVQLVDGLIDARSDLGELDVVGDLAYPLPVAVICELLGVPREDERRFHGWSSALIRSLDPAAGMTESEIQQAGQAAQQMRDYFAELVEVRRARPADDLLSALLSETDPDDRMSDQELLSTMALLLIAGHETTVNLVTNGMLTLLRHPDVLDRLRDDPALALTMVEEILRYDPPVQYRTRTTLADIQIAGTTVPAAATVVLLLASGSRDPRRFPAADSFVPDRTDNVHFGFGGGGHYCVGAPLARMEAQVALAALARRLQAPRLLTEPPSYRDNAALRGPAHLPVAFDRLRT</sequence>
<reference evidence="4 5" key="1">
    <citation type="submission" date="2020-04" db="EMBL/GenBank/DDBJ databases">
        <authorList>
            <person name="Klaysubun C."/>
            <person name="Duangmal K."/>
            <person name="Lipun K."/>
        </authorList>
    </citation>
    <scope>NUCLEOTIDE SEQUENCE [LARGE SCALE GENOMIC DNA]</scope>
    <source>
        <strain evidence="4 5">JCM 11839</strain>
    </source>
</reference>
<feature type="compositionally biased region" description="Low complexity" evidence="3">
    <location>
        <begin position="76"/>
        <end position="91"/>
    </location>
</feature>
<keyword evidence="2" id="KW-0560">Oxidoreductase</keyword>
<name>A0ABX1RH93_9PSEU</name>
<dbReference type="InterPro" id="IPR002397">
    <property type="entry name" value="Cyt_P450_B"/>
</dbReference>
<dbReference type="EMBL" id="JAAXKY010000047">
    <property type="protein sequence ID" value="NMH78608.1"/>
    <property type="molecule type" value="Genomic_DNA"/>
</dbReference>
<dbReference type="PRINTS" id="PR00385">
    <property type="entry name" value="P450"/>
</dbReference>
<evidence type="ECO:0000256" key="3">
    <source>
        <dbReference type="SAM" id="MobiDB-lite"/>
    </source>
</evidence>
<dbReference type="SUPFAM" id="SSF48264">
    <property type="entry name" value="Cytochrome P450"/>
    <property type="match status" value="1"/>
</dbReference>
<dbReference type="RefSeq" id="WP_169396676.1">
    <property type="nucleotide sequence ID" value="NZ_BAAAJH010000038.1"/>
</dbReference>
<evidence type="ECO:0000256" key="2">
    <source>
        <dbReference type="RuleBase" id="RU000461"/>
    </source>
</evidence>
<keyword evidence="2" id="KW-0503">Monooxygenase</keyword>
<dbReference type="InterPro" id="IPR036396">
    <property type="entry name" value="Cyt_P450_sf"/>
</dbReference>
<organism evidence="4 5">
    <name type="scientific">Pseudonocardia xinjiangensis</name>
    <dbReference type="NCBI Taxonomy" id="75289"/>
    <lineage>
        <taxon>Bacteria</taxon>
        <taxon>Bacillati</taxon>
        <taxon>Actinomycetota</taxon>
        <taxon>Actinomycetes</taxon>
        <taxon>Pseudonocardiales</taxon>
        <taxon>Pseudonocardiaceae</taxon>
        <taxon>Pseudonocardia</taxon>
    </lineage>
</organism>
<dbReference type="Gene3D" id="1.10.630.10">
    <property type="entry name" value="Cytochrome P450"/>
    <property type="match status" value="1"/>
</dbReference>
<keyword evidence="2" id="KW-0479">Metal-binding</keyword>
<dbReference type="CDD" id="cd20625">
    <property type="entry name" value="CYP164-like"/>
    <property type="match status" value="1"/>
</dbReference>
<dbReference type="InterPro" id="IPR001128">
    <property type="entry name" value="Cyt_P450"/>
</dbReference>
<dbReference type="Proteomes" id="UP001296706">
    <property type="component" value="Unassembled WGS sequence"/>
</dbReference>
<protein>
    <submittedName>
        <fullName evidence="4">Cytochrome P450</fullName>
    </submittedName>
</protein>
<accession>A0ABX1RH93</accession>
<keyword evidence="5" id="KW-1185">Reference proteome</keyword>
<dbReference type="PROSITE" id="PS00086">
    <property type="entry name" value="CYTOCHROME_P450"/>
    <property type="match status" value="1"/>
</dbReference>
<gene>
    <name evidence="4" type="ORF">HF577_16140</name>
</gene>
<dbReference type="PRINTS" id="PR00359">
    <property type="entry name" value="BP450"/>
</dbReference>
<keyword evidence="2" id="KW-0408">Iron</keyword>
<dbReference type="PANTHER" id="PTHR46696:SF1">
    <property type="entry name" value="CYTOCHROME P450 YJIB-RELATED"/>
    <property type="match status" value="1"/>
</dbReference>
<dbReference type="PANTHER" id="PTHR46696">
    <property type="entry name" value="P450, PUTATIVE (EUROFUNG)-RELATED"/>
    <property type="match status" value="1"/>
</dbReference>
<evidence type="ECO:0000256" key="1">
    <source>
        <dbReference type="ARBA" id="ARBA00010617"/>
    </source>
</evidence>
<evidence type="ECO:0000313" key="4">
    <source>
        <dbReference type="EMBL" id="NMH78608.1"/>
    </source>
</evidence>